<dbReference type="Proteomes" id="UP000315522">
    <property type="component" value="Unassembled WGS sequence"/>
</dbReference>
<comment type="similarity">
    <text evidence="5">Belongs to the SAT4 family.</text>
</comment>
<evidence type="ECO:0000313" key="9">
    <source>
        <dbReference type="EMBL" id="TVY90576.1"/>
    </source>
</evidence>
<dbReference type="GO" id="GO:0016020">
    <property type="term" value="C:membrane"/>
    <property type="evidence" value="ECO:0007669"/>
    <property type="project" value="UniProtKB-SubCell"/>
</dbReference>
<dbReference type="InterPro" id="IPR049326">
    <property type="entry name" value="Rhodopsin_dom_fungi"/>
</dbReference>
<evidence type="ECO:0000256" key="5">
    <source>
        <dbReference type="ARBA" id="ARBA00038359"/>
    </source>
</evidence>
<feature type="domain" description="Rhodopsin" evidence="8">
    <location>
        <begin position="25"/>
        <end position="268"/>
    </location>
</feature>
<feature type="transmembrane region" description="Helical" evidence="7">
    <location>
        <begin position="120"/>
        <end position="142"/>
    </location>
</feature>
<keyword evidence="4 7" id="KW-0472">Membrane</keyword>
<accession>A0A559MC89</accession>
<name>A0A559MC89_9HELO</name>
<dbReference type="InterPro" id="IPR052337">
    <property type="entry name" value="SAT4-like"/>
</dbReference>
<evidence type="ECO:0000256" key="6">
    <source>
        <dbReference type="SAM" id="MobiDB-lite"/>
    </source>
</evidence>
<evidence type="ECO:0000256" key="1">
    <source>
        <dbReference type="ARBA" id="ARBA00004141"/>
    </source>
</evidence>
<keyword evidence="3 7" id="KW-1133">Transmembrane helix</keyword>
<proteinExistence type="inferred from homology"/>
<feature type="transmembrane region" description="Helical" evidence="7">
    <location>
        <begin position="41"/>
        <end position="64"/>
    </location>
</feature>
<evidence type="ECO:0000256" key="3">
    <source>
        <dbReference type="ARBA" id="ARBA00022989"/>
    </source>
</evidence>
<evidence type="ECO:0000256" key="2">
    <source>
        <dbReference type="ARBA" id="ARBA00022692"/>
    </source>
</evidence>
<comment type="caution">
    <text evidence="9">The sequence shown here is derived from an EMBL/GenBank/DDBJ whole genome shotgun (WGS) entry which is preliminary data.</text>
</comment>
<dbReference type="Pfam" id="PF20684">
    <property type="entry name" value="Fung_rhodopsin"/>
    <property type="match status" value="1"/>
</dbReference>
<feature type="non-terminal residue" evidence="9">
    <location>
        <position position="346"/>
    </location>
</feature>
<feature type="transmembrane region" description="Helical" evidence="7">
    <location>
        <begin position="12"/>
        <end position="29"/>
    </location>
</feature>
<reference evidence="9 10" key="1">
    <citation type="submission" date="2018-05" db="EMBL/GenBank/DDBJ databases">
        <title>Genome sequencing and assembly of the regulated plant pathogen Lachnellula willkommii and related sister species for the development of diagnostic species identification markers.</title>
        <authorList>
            <person name="Giroux E."/>
            <person name="Bilodeau G."/>
        </authorList>
    </citation>
    <scope>NUCLEOTIDE SEQUENCE [LARGE SCALE GENOMIC DNA]</scope>
    <source>
        <strain evidence="9 10">CBS 172.35</strain>
    </source>
</reference>
<feature type="transmembrane region" description="Helical" evidence="7">
    <location>
        <begin position="205"/>
        <end position="222"/>
    </location>
</feature>
<dbReference type="AlphaFoldDB" id="A0A559MC89"/>
<gene>
    <name evidence="9" type="primary">SAT4_2</name>
    <name evidence="9" type="ORF">LAWI1_G005936</name>
</gene>
<dbReference type="PANTHER" id="PTHR33048">
    <property type="entry name" value="PTH11-LIKE INTEGRAL MEMBRANE PROTEIN (AFU_ORTHOLOGUE AFUA_5G11245)"/>
    <property type="match status" value="1"/>
</dbReference>
<evidence type="ECO:0000256" key="7">
    <source>
        <dbReference type="SAM" id="Phobius"/>
    </source>
</evidence>
<protein>
    <submittedName>
        <fullName evidence="9">Satratoxin biosynthesis SC1 cluster protein</fullName>
    </submittedName>
</protein>
<feature type="transmembrane region" description="Helical" evidence="7">
    <location>
        <begin position="84"/>
        <end position="108"/>
    </location>
</feature>
<organism evidence="9 10">
    <name type="scientific">Lachnellula willkommii</name>
    <dbReference type="NCBI Taxonomy" id="215461"/>
    <lineage>
        <taxon>Eukaryota</taxon>
        <taxon>Fungi</taxon>
        <taxon>Dikarya</taxon>
        <taxon>Ascomycota</taxon>
        <taxon>Pezizomycotina</taxon>
        <taxon>Leotiomycetes</taxon>
        <taxon>Helotiales</taxon>
        <taxon>Lachnaceae</taxon>
        <taxon>Lachnellula</taxon>
    </lineage>
</organism>
<evidence type="ECO:0000259" key="8">
    <source>
        <dbReference type="Pfam" id="PF20684"/>
    </source>
</evidence>
<evidence type="ECO:0000256" key="4">
    <source>
        <dbReference type="ARBA" id="ARBA00023136"/>
    </source>
</evidence>
<evidence type="ECO:0000313" key="10">
    <source>
        <dbReference type="Proteomes" id="UP000315522"/>
    </source>
</evidence>
<dbReference type="EMBL" id="QGML01000815">
    <property type="protein sequence ID" value="TVY90576.1"/>
    <property type="molecule type" value="Genomic_DNA"/>
</dbReference>
<dbReference type="PANTHER" id="PTHR33048:SF96">
    <property type="entry name" value="INTEGRAL MEMBRANE PROTEIN"/>
    <property type="match status" value="1"/>
</dbReference>
<comment type="subcellular location">
    <subcellularLocation>
        <location evidence="1">Membrane</location>
        <topology evidence="1">Multi-pass membrane protein</topology>
    </subcellularLocation>
</comment>
<keyword evidence="10" id="KW-1185">Reference proteome</keyword>
<feature type="transmembrane region" description="Helical" evidence="7">
    <location>
        <begin position="171"/>
        <end position="193"/>
    </location>
</feature>
<sequence length="346" mass="38261">MQERAKELLAVTTTLLVLALVTVSLRCFVRTRLVKAFGLDDYLMVASMLVFIAYCACQLTGIHYGIGSHNRDLSTPNILQAVKYLVICELLYVADAALIKLSVAFLLLRIMPEYEKVYRSILFSGMTVMTLWTVFTFLVILFQCRPFSFSWDRSSGKGKCLSSTFIMNNSYAFSAMDILFDWLFALLPVPMLWNVKMSTQLKGSLLFILGLGVFASIAPIVRLKSLVALEDLVDNLYSLLQALIWTVIEMGIGIVTASIATLRPLVKRYHIPGFASSGSPDRSGPTARSGSFQSHDLGYIHNTANAGTTTTTTHGRTMSDGHSSVESIIDHEKGVKGISKRMDIEV</sequence>
<feature type="region of interest" description="Disordered" evidence="6">
    <location>
        <begin position="303"/>
        <end position="326"/>
    </location>
</feature>
<keyword evidence="2 7" id="KW-0812">Transmembrane</keyword>
<feature type="compositionally biased region" description="Low complexity" evidence="6">
    <location>
        <begin position="303"/>
        <end position="315"/>
    </location>
</feature>
<feature type="transmembrane region" description="Helical" evidence="7">
    <location>
        <begin position="242"/>
        <end position="262"/>
    </location>
</feature>